<dbReference type="AlphaFoldDB" id="A0AAD1VQ69"/>
<feature type="compositionally biased region" description="Basic and acidic residues" evidence="1">
    <location>
        <begin position="33"/>
        <end position="46"/>
    </location>
</feature>
<reference evidence="2" key="1">
    <citation type="submission" date="2022-03" db="EMBL/GenBank/DDBJ databases">
        <authorList>
            <person name="Alioto T."/>
            <person name="Alioto T."/>
            <person name="Gomez Garrido J."/>
        </authorList>
    </citation>
    <scope>NUCLEOTIDE SEQUENCE</scope>
</reference>
<gene>
    <name evidence="2" type="ORF">PECUL_23A014402</name>
</gene>
<feature type="compositionally biased region" description="Basic and acidic residues" evidence="1">
    <location>
        <begin position="56"/>
        <end position="75"/>
    </location>
</feature>
<dbReference type="EMBL" id="OW240912">
    <property type="protein sequence ID" value="CAH2225223.1"/>
    <property type="molecule type" value="Genomic_DNA"/>
</dbReference>
<evidence type="ECO:0000313" key="2">
    <source>
        <dbReference type="EMBL" id="CAH2225223.1"/>
    </source>
</evidence>
<name>A0AAD1VQ69_PELCU</name>
<feature type="region of interest" description="Disordered" evidence="1">
    <location>
        <begin position="1"/>
        <end position="75"/>
    </location>
</feature>
<organism evidence="2 3">
    <name type="scientific">Pelobates cultripes</name>
    <name type="common">Western spadefoot toad</name>
    <dbReference type="NCBI Taxonomy" id="61616"/>
    <lineage>
        <taxon>Eukaryota</taxon>
        <taxon>Metazoa</taxon>
        <taxon>Chordata</taxon>
        <taxon>Craniata</taxon>
        <taxon>Vertebrata</taxon>
        <taxon>Euteleostomi</taxon>
        <taxon>Amphibia</taxon>
        <taxon>Batrachia</taxon>
        <taxon>Anura</taxon>
        <taxon>Pelobatoidea</taxon>
        <taxon>Pelobatidae</taxon>
        <taxon>Pelobates</taxon>
    </lineage>
</organism>
<protein>
    <submittedName>
        <fullName evidence="2">Uncharacterized protein</fullName>
    </submittedName>
</protein>
<evidence type="ECO:0000313" key="3">
    <source>
        <dbReference type="Proteomes" id="UP001295444"/>
    </source>
</evidence>
<keyword evidence="3" id="KW-1185">Reference proteome</keyword>
<dbReference type="Proteomes" id="UP001295444">
    <property type="component" value="Chromosome 01"/>
</dbReference>
<evidence type="ECO:0000256" key="1">
    <source>
        <dbReference type="SAM" id="MobiDB-lite"/>
    </source>
</evidence>
<accession>A0AAD1VQ69</accession>
<proteinExistence type="predicted"/>
<sequence>MGQKNQRLQPEMPSGSRNIGDMLQRQTQPKLATPEDHVTSKARLDRSSTGPPQQIPREEPMTPDTHRRSEPVTKQDFDNLVAEIKYLLAADVAIIKADMKAIADRIKTSEECNTGLCATAAGLSTGLINPLCST</sequence>